<keyword evidence="4" id="KW-1185">Reference proteome</keyword>
<evidence type="ECO:0000256" key="2">
    <source>
        <dbReference type="SAM" id="Phobius"/>
    </source>
</evidence>
<reference evidence="3 4" key="1">
    <citation type="submission" date="2018-10" db="EMBL/GenBank/DDBJ databases">
        <title>Genome assembly for a Yunnan-Guizhou Plateau 3E fish, Anabarilius grahami (Regan), and its evolutionary and genetic applications.</title>
        <authorList>
            <person name="Jiang W."/>
        </authorList>
    </citation>
    <scope>NUCLEOTIDE SEQUENCE [LARGE SCALE GENOMIC DNA]</scope>
    <source>
        <strain evidence="3">AG-KIZ</strain>
        <tissue evidence="3">Muscle</tissue>
    </source>
</reference>
<name>A0A3N0XLQ8_ANAGA</name>
<dbReference type="OrthoDB" id="676979at2759"/>
<comment type="caution">
    <text evidence="3">The sequence shown here is derived from an EMBL/GenBank/DDBJ whole genome shotgun (WGS) entry which is preliminary data.</text>
</comment>
<evidence type="ECO:0000313" key="3">
    <source>
        <dbReference type="EMBL" id="ROI68670.1"/>
    </source>
</evidence>
<accession>A0A3N0XLQ8</accession>
<sequence>MASSAVTEPAPTTVFTTVINPTSTTMDSSTTASKPATITPTVHPSPHSTEETKFTTKTPTQSPMIMSETVLKNHSEGQNTTESTTCASVRMGVNTELYLHSLLVVCGVLMVIMATLSLCLYKQCKKQPVENPNLTRLISIPNPAFSNP</sequence>
<protein>
    <submittedName>
        <fullName evidence="3">Uncharacterized protein</fullName>
    </submittedName>
</protein>
<organism evidence="3 4">
    <name type="scientific">Anabarilius grahami</name>
    <name type="common">Kanglang fish</name>
    <name type="synonym">Barilius grahami</name>
    <dbReference type="NCBI Taxonomy" id="495550"/>
    <lineage>
        <taxon>Eukaryota</taxon>
        <taxon>Metazoa</taxon>
        <taxon>Chordata</taxon>
        <taxon>Craniata</taxon>
        <taxon>Vertebrata</taxon>
        <taxon>Euteleostomi</taxon>
        <taxon>Actinopterygii</taxon>
        <taxon>Neopterygii</taxon>
        <taxon>Teleostei</taxon>
        <taxon>Ostariophysi</taxon>
        <taxon>Cypriniformes</taxon>
        <taxon>Xenocyprididae</taxon>
        <taxon>Xenocypridinae</taxon>
        <taxon>Xenocypridinae incertae sedis</taxon>
        <taxon>Anabarilius</taxon>
    </lineage>
</organism>
<dbReference type="EMBL" id="RJVU01069573">
    <property type="protein sequence ID" value="ROI68670.1"/>
    <property type="molecule type" value="Genomic_DNA"/>
</dbReference>
<feature type="compositionally biased region" description="Low complexity" evidence="1">
    <location>
        <begin position="24"/>
        <end position="33"/>
    </location>
</feature>
<proteinExistence type="predicted"/>
<keyword evidence="2" id="KW-0812">Transmembrane</keyword>
<dbReference type="Proteomes" id="UP000281406">
    <property type="component" value="Unassembled WGS sequence"/>
</dbReference>
<gene>
    <name evidence="3" type="ORF">DPX16_2150</name>
</gene>
<evidence type="ECO:0000313" key="4">
    <source>
        <dbReference type="Proteomes" id="UP000281406"/>
    </source>
</evidence>
<feature type="region of interest" description="Disordered" evidence="1">
    <location>
        <begin position="24"/>
        <end position="60"/>
    </location>
</feature>
<keyword evidence="2" id="KW-1133">Transmembrane helix</keyword>
<dbReference type="AlphaFoldDB" id="A0A3N0XLQ8"/>
<feature type="transmembrane region" description="Helical" evidence="2">
    <location>
        <begin position="97"/>
        <end position="121"/>
    </location>
</feature>
<keyword evidence="2" id="KW-0472">Membrane</keyword>
<evidence type="ECO:0000256" key="1">
    <source>
        <dbReference type="SAM" id="MobiDB-lite"/>
    </source>
</evidence>